<evidence type="ECO:0000313" key="2">
    <source>
        <dbReference type="EMBL" id="CAA7387898.1"/>
    </source>
</evidence>
<feature type="transmembrane region" description="Helical" evidence="1">
    <location>
        <begin position="41"/>
        <end position="61"/>
    </location>
</feature>
<protein>
    <submittedName>
        <fullName evidence="2">Uncharacterized protein</fullName>
    </submittedName>
</protein>
<feature type="transmembrane region" description="Helical" evidence="1">
    <location>
        <begin position="104"/>
        <end position="126"/>
    </location>
</feature>
<keyword evidence="1" id="KW-1133">Transmembrane helix</keyword>
<proteinExistence type="predicted"/>
<sequence length="135" mass="14159">MMTTISSLKETTEALLSVGSGAAAGGGALEAAPPRDPDWLIPFGFILVSFFAIACIMAIVMSRWGSCKEKTYAYSYSVSIFEHECLVGSLAAVLFIVISLASLYYYFCFSGGCFGGGMAAAVPLAAGRRLKTAAK</sequence>
<feature type="transmembrane region" description="Helical" evidence="1">
    <location>
        <begin position="73"/>
        <end position="98"/>
    </location>
</feature>
<keyword evidence="1" id="KW-0472">Membrane</keyword>
<organism evidence="2 3">
    <name type="scientific">Spirodela intermedia</name>
    <name type="common">Intermediate duckweed</name>
    <dbReference type="NCBI Taxonomy" id="51605"/>
    <lineage>
        <taxon>Eukaryota</taxon>
        <taxon>Viridiplantae</taxon>
        <taxon>Streptophyta</taxon>
        <taxon>Embryophyta</taxon>
        <taxon>Tracheophyta</taxon>
        <taxon>Spermatophyta</taxon>
        <taxon>Magnoliopsida</taxon>
        <taxon>Liliopsida</taxon>
        <taxon>Araceae</taxon>
        <taxon>Lemnoideae</taxon>
        <taxon>Spirodela</taxon>
    </lineage>
</organism>
<keyword evidence="3" id="KW-1185">Reference proteome</keyword>
<keyword evidence="1" id="KW-0812">Transmembrane</keyword>
<dbReference type="Proteomes" id="UP000663760">
    <property type="component" value="Chromosome 1"/>
</dbReference>
<gene>
    <name evidence="2" type="ORF">SI8410_01000227</name>
</gene>
<dbReference type="AlphaFoldDB" id="A0A7I8JVY9"/>
<name>A0A7I8JVY9_SPIIN</name>
<evidence type="ECO:0000313" key="3">
    <source>
        <dbReference type="Proteomes" id="UP000663760"/>
    </source>
</evidence>
<accession>A0A7I8JVY9</accession>
<reference evidence="2" key="1">
    <citation type="submission" date="2020-02" db="EMBL/GenBank/DDBJ databases">
        <authorList>
            <person name="Scholz U."/>
            <person name="Mascher M."/>
            <person name="Fiebig A."/>
        </authorList>
    </citation>
    <scope>NUCLEOTIDE SEQUENCE</scope>
</reference>
<evidence type="ECO:0000256" key="1">
    <source>
        <dbReference type="SAM" id="Phobius"/>
    </source>
</evidence>
<dbReference type="EMBL" id="LR746264">
    <property type="protein sequence ID" value="CAA7387898.1"/>
    <property type="molecule type" value="Genomic_DNA"/>
</dbReference>